<accession>A0A858PXE9</accession>
<dbReference type="AlphaFoldDB" id="A0A858PXE9"/>
<dbReference type="Gene3D" id="1.10.150.80">
    <property type="entry name" value="HRDC domain"/>
    <property type="match status" value="1"/>
</dbReference>
<organism evidence="2 3">
    <name type="scientific">Anaplasma platys</name>
    <dbReference type="NCBI Taxonomy" id="949"/>
    <lineage>
        <taxon>Bacteria</taxon>
        <taxon>Pseudomonadati</taxon>
        <taxon>Pseudomonadota</taxon>
        <taxon>Alphaproteobacteria</taxon>
        <taxon>Rickettsiales</taxon>
        <taxon>Anaplasmataceae</taxon>
        <taxon>Anaplasma</taxon>
    </lineage>
</organism>
<dbReference type="Proteomes" id="UP000500930">
    <property type="component" value="Chromosome"/>
</dbReference>
<dbReference type="SMART" id="SM00474">
    <property type="entry name" value="35EXOc"/>
    <property type="match status" value="1"/>
</dbReference>
<dbReference type="RefSeq" id="WP_236822850.1">
    <property type="nucleotide sequence ID" value="NZ_CP046391.1"/>
</dbReference>
<name>A0A858PXE9_9RICK</name>
<dbReference type="PANTHER" id="PTHR47649">
    <property type="entry name" value="RIBONUCLEASE D"/>
    <property type="match status" value="1"/>
</dbReference>
<dbReference type="SUPFAM" id="SSF47819">
    <property type="entry name" value="HRDC-like"/>
    <property type="match status" value="2"/>
</dbReference>
<dbReference type="PANTHER" id="PTHR47649:SF1">
    <property type="entry name" value="RIBONUCLEASE D"/>
    <property type="match status" value="1"/>
</dbReference>
<evidence type="ECO:0000259" key="1">
    <source>
        <dbReference type="SMART" id="SM00474"/>
    </source>
</evidence>
<evidence type="ECO:0000313" key="3">
    <source>
        <dbReference type="Proteomes" id="UP000500930"/>
    </source>
</evidence>
<dbReference type="GO" id="GO:0003676">
    <property type="term" value="F:nucleic acid binding"/>
    <property type="evidence" value="ECO:0007669"/>
    <property type="project" value="InterPro"/>
</dbReference>
<proteinExistence type="predicted"/>
<keyword evidence="3" id="KW-1185">Reference proteome</keyword>
<dbReference type="GO" id="GO:0000166">
    <property type="term" value="F:nucleotide binding"/>
    <property type="evidence" value="ECO:0007669"/>
    <property type="project" value="InterPro"/>
</dbReference>
<sequence>MLIRSTGKLSEFCARVLQDSPESVAIDTEFSRSYNEYYPKLCLLQIAYGDVHCVVDVLEEGIDLAPLQTVFSNPHIFKVFHDCRQDLDAISVIFPELPKPIFDTQIAAMFCEYYDNSVGYSRLVEQFFSIRLNKLSFKRVDWSKRPLSESKVRYAIDDVIYLHKLYGILRDILSEKGRLSWFLQEMEIVECGLVDNYANLLEGMDFFSDLTEQEAVVARAVVEWRENVARALNVNRNVVLSSKGVLELTKDFLECGSEDALKRHVRETYLRQIQISLSEIIDGNMNNKPELYGKDGNDRNVLNLLSILLHSGCLENGISQKLVASKRDLVRAISLLPSDIMQGWRYEFFGHKVADFIEGRTKLVFSMKGDMHLDVSTIGP</sequence>
<dbReference type="EMBL" id="CP046391">
    <property type="protein sequence ID" value="QJC27261.1"/>
    <property type="molecule type" value="Genomic_DNA"/>
</dbReference>
<evidence type="ECO:0000313" key="2">
    <source>
        <dbReference type="EMBL" id="QJC27261.1"/>
    </source>
</evidence>
<gene>
    <name evidence="2" type="primary">rnd_1</name>
    <name evidence="2" type="ORF">ANPL_00715</name>
</gene>
<reference evidence="2 3" key="1">
    <citation type="journal article" date="2020" name="Pathogens">
        <title>First Whole Genome Sequence of Anaplasma platys, an Obligate Intracellular Rickettsial Pathogen of Dogs.</title>
        <authorList>
            <person name="Llanes A."/>
            <person name="Rajeev S."/>
        </authorList>
    </citation>
    <scope>NUCLEOTIDE SEQUENCE [LARGE SCALE GENOMIC DNA]</scope>
    <source>
        <strain evidence="2 3">S3</strain>
    </source>
</reference>
<dbReference type="GO" id="GO:0006139">
    <property type="term" value="P:nucleobase-containing compound metabolic process"/>
    <property type="evidence" value="ECO:0007669"/>
    <property type="project" value="InterPro"/>
</dbReference>
<dbReference type="Gene3D" id="3.30.420.10">
    <property type="entry name" value="Ribonuclease H-like superfamily/Ribonuclease H"/>
    <property type="match status" value="1"/>
</dbReference>
<feature type="domain" description="3'-5' exonuclease" evidence="1">
    <location>
        <begin position="2"/>
        <end position="174"/>
    </location>
</feature>
<dbReference type="InterPro" id="IPR036397">
    <property type="entry name" value="RNaseH_sf"/>
</dbReference>
<dbReference type="Pfam" id="PF01612">
    <property type="entry name" value="DNA_pol_A_exo1"/>
    <property type="match status" value="1"/>
</dbReference>
<dbReference type="SUPFAM" id="SSF53098">
    <property type="entry name" value="Ribonuclease H-like"/>
    <property type="match status" value="1"/>
</dbReference>
<dbReference type="GO" id="GO:0008408">
    <property type="term" value="F:3'-5' exonuclease activity"/>
    <property type="evidence" value="ECO:0007669"/>
    <property type="project" value="InterPro"/>
</dbReference>
<dbReference type="InterPro" id="IPR051086">
    <property type="entry name" value="RNase_D-like"/>
</dbReference>
<dbReference type="InterPro" id="IPR002562">
    <property type="entry name" value="3'-5'_exonuclease_dom"/>
</dbReference>
<dbReference type="KEGG" id="aplt:ANPL_00715"/>
<dbReference type="InterPro" id="IPR012337">
    <property type="entry name" value="RNaseH-like_sf"/>
</dbReference>
<dbReference type="InterPro" id="IPR010997">
    <property type="entry name" value="HRDC-like_sf"/>
</dbReference>
<dbReference type="CDD" id="cd06142">
    <property type="entry name" value="RNaseD_exo"/>
    <property type="match status" value="1"/>
</dbReference>
<dbReference type="InterPro" id="IPR044876">
    <property type="entry name" value="HRDC_dom_sf"/>
</dbReference>
<protein>
    <submittedName>
        <fullName evidence="2">Ribonuclease D</fullName>
    </submittedName>
</protein>